<evidence type="ECO:0000313" key="2">
    <source>
        <dbReference type="EMBL" id="CAE7714907.1"/>
    </source>
</evidence>
<protein>
    <submittedName>
        <fullName evidence="2">Uncharacterized protein</fullName>
    </submittedName>
</protein>
<organism evidence="2 3">
    <name type="scientific">Symbiodinium pilosum</name>
    <name type="common">Dinoflagellate</name>
    <dbReference type="NCBI Taxonomy" id="2952"/>
    <lineage>
        <taxon>Eukaryota</taxon>
        <taxon>Sar</taxon>
        <taxon>Alveolata</taxon>
        <taxon>Dinophyceae</taxon>
        <taxon>Suessiales</taxon>
        <taxon>Symbiodiniaceae</taxon>
        <taxon>Symbiodinium</taxon>
    </lineage>
</organism>
<name>A0A812WYY3_SYMPI</name>
<feature type="compositionally biased region" description="Polar residues" evidence="1">
    <location>
        <begin position="88"/>
        <end position="110"/>
    </location>
</feature>
<accession>A0A812WYY3</accession>
<comment type="caution">
    <text evidence="2">The sequence shown here is derived from an EMBL/GenBank/DDBJ whole genome shotgun (WGS) entry which is preliminary data.</text>
</comment>
<gene>
    <name evidence="2" type="ORF">SPIL2461_LOCUS20295</name>
</gene>
<dbReference type="EMBL" id="CAJNIZ010045260">
    <property type="protein sequence ID" value="CAE7714907.1"/>
    <property type="molecule type" value="Genomic_DNA"/>
</dbReference>
<evidence type="ECO:0000256" key="1">
    <source>
        <dbReference type="SAM" id="MobiDB-lite"/>
    </source>
</evidence>
<dbReference type="AlphaFoldDB" id="A0A812WYY3"/>
<dbReference type="Proteomes" id="UP000649617">
    <property type="component" value="Unassembled WGS sequence"/>
</dbReference>
<feature type="compositionally biased region" description="Basic residues" evidence="1">
    <location>
        <begin position="25"/>
        <end position="76"/>
    </location>
</feature>
<proteinExistence type="predicted"/>
<evidence type="ECO:0000313" key="3">
    <source>
        <dbReference type="Proteomes" id="UP000649617"/>
    </source>
</evidence>
<feature type="non-terminal residue" evidence="2">
    <location>
        <position position="1"/>
    </location>
</feature>
<feature type="non-terminal residue" evidence="2">
    <location>
        <position position="125"/>
    </location>
</feature>
<reference evidence="2" key="1">
    <citation type="submission" date="2021-02" db="EMBL/GenBank/DDBJ databases">
        <authorList>
            <person name="Dougan E. K."/>
            <person name="Rhodes N."/>
            <person name="Thang M."/>
            <person name="Chan C."/>
        </authorList>
    </citation>
    <scope>NUCLEOTIDE SEQUENCE</scope>
</reference>
<feature type="region of interest" description="Disordered" evidence="1">
    <location>
        <begin position="24"/>
        <end position="110"/>
    </location>
</feature>
<sequence>RRSQQERARRTALVQTPILPPLIRVRTRRKRRKTRRKIRRRKRTRKEKKIRRTKRRRLRRRARRRRIKRRKRRRRMTGSAKPCEGPFRTSSANTVSSSRKITSPRSLNSFSGHRKYERLTLTSLD</sequence>
<keyword evidence="3" id="KW-1185">Reference proteome</keyword>